<name>A0ABM5EFR6_VICPA</name>
<protein>
    <submittedName>
        <fullName evidence="3">LOW QUALITY PROTEIN: putative TP73 antisense gene protein 1</fullName>
    </submittedName>
</protein>
<feature type="compositionally biased region" description="Pro residues" evidence="1">
    <location>
        <begin position="43"/>
        <end position="58"/>
    </location>
</feature>
<feature type="region of interest" description="Disordered" evidence="1">
    <location>
        <begin position="171"/>
        <end position="221"/>
    </location>
</feature>
<evidence type="ECO:0000313" key="2">
    <source>
        <dbReference type="Proteomes" id="UP001652581"/>
    </source>
</evidence>
<dbReference type="GeneID" id="102525579"/>
<evidence type="ECO:0000313" key="3">
    <source>
        <dbReference type="RefSeq" id="XP_072831991.1"/>
    </source>
</evidence>
<dbReference type="RefSeq" id="XP_072831991.1">
    <property type="nucleotide sequence ID" value="XM_072975890.1"/>
</dbReference>
<dbReference type="Proteomes" id="UP001652581">
    <property type="component" value="Chromosome 13"/>
</dbReference>
<keyword evidence="2" id="KW-1185">Reference proteome</keyword>
<gene>
    <name evidence="3" type="primary">LOC102525579</name>
</gene>
<evidence type="ECO:0000256" key="1">
    <source>
        <dbReference type="SAM" id="MobiDB-lite"/>
    </source>
</evidence>
<organism evidence="2 3">
    <name type="scientific">Vicugna pacos</name>
    <name type="common">Alpaca</name>
    <name type="synonym">Lama pacos</name>
    <dbReference type="NCBI Taxonomy" id="30538"/>
    <lineage>
        <taxon>Eukaryota</taxon>
        <taxon>Metazoa</taxon>
        <taxon>Chordata</taxon>
        <taxon>Craniata</taxon>
        <taxon>Vertebrata</taxon>
        <taxon>Euteleostomi</taxon>
        <taxon>Mammalia</taxon>
        <taxon>Eutheria</taxon>
        <taxon>Laurasiatheria</taxon>
        <taxon>Artiodactyla</taxon>
        <taxon>Tylopoda</taxon>
        <taxon>Camelidae</taxon>
        <taxon>Vicugna</taxon>
    </lineage>
</organism>
<feature type="compositionally biased region" description="Basic and acidic residues" evidence="1">
    <location>
        <begin position="30"/>
        <end position="41"/>
    </location>
</feature>
<accession>A0ABM5EFR6</accession>
<reference evidence="3" key="1">
    <citation type="submission" date="2025-08" db="UniProtKB">
        <authorList>
            <consortium name="RefSeq"/>
        </authorList>
    </citation>
    <scope>IDENTIFICATION</scope>
</reference>
<proteinExistence type="predicted"/>
<sequence length="351" mass="37445">MVGCLLSCRHEQHKQARVLELIPGTQQGPAHDRGLARRSPESRPAPPRQCLRAPPPRPARGGAPSRLPHFRFRFVAGPQGFHAVTRRRAAAVAVRDRPGSYLPVRVRRDRILGHLSSGGHCRNRRLGRRLGVRSPPELVCQPAWADRPTPAVCHLLSSSAAWELAAAGLASHPSHPSLRPQPPLVLPASPASACTGVRGAPSPPTGHTSLGPGHPSALSLTTSDVPTQVDQTVCTSTANLAAFPALQMERPSVPSKQANQTLFQESSDALVSRGGMRQLPDTGAGAPGRLGQAVFGDGFGSEKLFQSLMGEDSCCLLYVIEDQLCDVEHAFRAEFGQHTGGSQTECRRGPQ</sequence>
<feature type="region of interest" description="Disordered" evidence="1">
    <location>
        <begin position="21"/>
        <end position="66"/>
    </location>
</feature>